<evidence type="ECO:0000313" key="3">
    <source>
        <dbReference type="EMBL" id="VWX38718.1"/>
    </source>
</evidence>
<dbReference type="Pfam" id="PF00293">
    <property type="entry name" value="NUDIX"/>
    <property type="match status" value="1"/>
</dbReference>
<evidence type="ECO:0000313" key="4">
    <source>
        <dbReference type="Proteomes" id="UP000439752"/>
    </source>
</evidence>
<name>A0A653IJ97_9BACL</name>
<dbReference type="Proteomes" id="UP000439752">
    <property type="component" value="Unassembled WGS sequence"/>
</dbReference>
<dbReference type="SUPFAM" id="SSF55811">
    <property type="entry name" value="Nudix"/>
    <property type="match status" value="1"/>
</dbReference>
<dbReference type="InterPro" id="IPR000086">
    <property type="entry name" value="NUDIX_hydrolase_dom"/>
</dbReference>
<dbReference type="Gene3D" id="3.90.79.10">
    <property type="entry name" value="Nucleoside Triphosphate Pyrophosphohydrolase"/>
    <property type="match status" value="1"/>
</dbReference>
<protein>
    <submittedName>
        <fullName evidence="3">DNA mismatch repair protein MutT</fullName>
    </submittedName>
</protein>
<dbReference type="InterPro" id="IPR015797">
    <property type="entry name" value="NUDIX_hydrolase-like_dom_sf"/>
</dbReference>
<keyword evidence="4" id="KW-1185">Reference proteome</keyword>
<sequence length="166" mass="18717">MADVHYPYTLCLIRQDDQFLLLNRQKQPAMGMWNGVGGKIEPNETPTAAVIRETFEETGIALAEVRFAGTVVLRAEQAVGIYLYLADLPIDQTLATPLATREGILDWKSLNWILDPDNIGIISNLKHYLPNILNGPLCRHTFDYNQHQLTDYTTDVLPEDALQSIH</sequence>
<dbReference type="InterPro" id="IPR020084">
    <property type="entry name" value="NUDIX_hydrolase_CS"/>
</dbReference>
<dbReference type="CDD" id="cd18886">
    <property type="entry name" value="NUDIX_MutT_Nudt1"/>
    <property type="match status" value="1"/>
</dbReference>
<accession>A0A653IJ97</accession>
<proteinExistence type="predicted"/>
<dbReference type="AlphaFoldDB" id="A0A653IJ97"/>
<dbReference type="PANTHER" id="PTHR43222">
    <property type="entry name" value="NUDIX HYDROLASE 23"/>
    <property type="match status" value="1"/>
</dbReference>
<evidence type="ECO:0000256" key="1">
    <source>
        <dbReference type="ARBA" id="ARBA00022801"/>
    </source>
</evidence>
<dbReference type="RefSeq" id="WP_159172575.1">
    <property type="nucleotide sequence ID" value="NZ_LR732308.1"/>
</dbReference>
<feature type="domain" description="Nudix hydrolase" evidence="2">
    <location>
        <begin position="3"/>
        <end position="134"/>
    </location>
</feature>
<keyword evidence="1" id="KW-0378">Hydrolase</keyword>
<dbReference type="PANTHER" id="PTHR43222:SF2">
    <property type="entry name" value="NUDIX HYDROLASE 23, CHLOROPLASTIC"/>
    <property type="match status" value="1"/>
</dbReference>
<evidence type="ECO:0000259" key="2">
    <source>
        <dbReference type="PROSITE" id="PS51462"/>
    </source>
</evidence>
<gene>
    <name evidence="3" type="ORF">EXIGUO9Y_80046</name>
</gene>
<dbReference type="PROSITE" id="PS00893">
    <property type="entry name" value="NUDIX_BOX"/>
    <property type="match status" value="1"/>
</dbReference>
<organism evidence="3 4">
    <name type="scientific">Exiguobacterium oxidotolerans</name>
    <dbReference type="NCBI Taxonomy" id="223958"/>
    <lineage>
        <taxon>Bacteria</taxon>
        <taxon>Bacillati</taxon>
        <taxon>Bacillota</taxon>
        <taxon>Bacilli</taxon>
        <taxon>Bacillales</taxon>
        <taxon>Bacillales Family XII. Incertae Sedis</taxon>
        <taxon>Exiguobacterium</taxon>
    </lineage>
</organism>
<dbReference type="EMBL" id="CABWKQ010000058">
    <property type="protein sequence ID" value="VWX38718.1"/>
    <property type="molecule type" value="Genomic_DNA"/>
</dbReference>
<dbReference type="PROSITE" id="PS51462">
    <property type="entry name" value="NUDIX"/>
    <property type="match status" value="1"/>
</dbReference>
<dbReference type="GO" id="GO:0016787">
    <property type="term" value="F:hydrolase activity"/>
    <property type="evidence" value="ECO:0007669"/>
    <property type="project" value="UniProtKB-KW"/>
</dbReference>
<reference evidence="3 4" key="1">
    <citation type="submission" date="2019-10" db="EMBL/GenBank/DDBJ databases">
        <authorList>
            <person name="Karimi E."/>
        </authorList>
    </citation>
    <scope>NUCLEOTIDE SEQUENCE [LARGE SCALE GENOMIC DNA]</scope>
    <source>
        <strain evidence="3">Exiguobacterium sp. 9Y</strain>
    </source>
</reference>